<comment type="caution">
    <text evidence="1">The sequence shown here is derived from an EMBL/GenBank/DDBJ whole genome shotgun (WGS) entry which is preliminary data.</text>
</comment>
<reference evidence="1" key="2">
    <citation type="journal article" date="2020" name="Nat. Commun.">
        <title>Large-scale genome sequencing of mycorrhizal fungi provides insights into the early evolution of symbiotic traits.</title>
        <authorList>
            <person name="Miyauchi S."/>
            <person name="Kiss E."/>
            <person name="Kuo A."/>
            <person name="Drula E."/>
            <person name="Kohler A."/>
            <person name="Sanchez-Garcia M."/>
            <person name="Morin E."/>
            <person name="Andreopoulos B."/>
            <person name="Barry K.W."/>
            <person name="Bonito G."/>
            <person name="Buee M."/>
            <person name="Carver A."/>
            <person name="Chen C."/>
            <person name="Cichocki N."/>
            <person name="Clum A."/>
            <person name="Culley D."/>
            <person name="Crous P.W."/>
            <person name="Fauchery L."/>
            <person name="Girlanda M."/>
            <person name="Hayes R.D."/>
            <person name="Keri Z."/>
            <person name="LaButti K."/>
            <person name="Lipzen A."/>
            <person name="Lombard V."/>
            <person name="Magnuson J."/>
            <person name="Maillard F."/>
            <person name="Murat C."/>
            <person name="Nolan M."/>
            <person name="Ohm R.A."/>
            <person name="Pangilinan J."/>
            <person name="Pereira M.F."/>
            <person name="Perotto S."/>
            <person name="Peter M."/>
            <person name="Pfister S."/>
            <person name="Riley R."/>
            <person name="Sitrit Y."/>
            <person name="Stielow J.B."/>
            <person name="Szollosi G."/>
            <person name="Zifcakova L."/>
            <person name="Stursova M."/>
            <person name="Spatafora J.W."/>
            <person name="Tedersoo L."/>
            <person name="Vaario L.M."/>
            <person name="Yamada A."/>
            <person name="Yan M."/>
            <person name="Wang P."/>
            <person name="Xu J."/>
            <person name="Bruns T."/>
            <person name="Baldrian P."/>
            <person name="Vilgalys R."/>
            <person name="Dunand C."/>
            <person name="Henrissat B."/>
            <person name="Grigoriev I.V."/>
            <person name="Hibbett D."/>
            <person name="Nagy L.G."/>
            <person name="Martin F.M."/>
        </authorList>
    </citation>
    <scope>NUCLEOTIDE SEQUENCE</scope>
    <source>
        <strain evidence="1">P2</strain>
    </source>
</reference>
<evidence type="ECO:0000313" key="2">
    <source>
        <dbReference type="Proteomes" id="UP000886501"/>
    </source>
</evidence>
<organism evidence="1 2">
    <name type="scientific">Thelephora ganbajun</name>
    <name type="common">Ganba fungus</name>
    <dbReference type="NCBI Taxonomy" id="370292"/>
    <lineage>
        <taxon>Eukaryota</taxon>
        <taxon>Fungi</taxon>
        <taxon>Dikarya</taxon>
        <taxon>Basidiomycota</taxon>
        <taxon>Agaricomycotina</taxon>
        <taxon>Agaricomycetes</taxon>
        <taxon>Thelephorales</taxon>
        <taxon>Thelephoraceae</taxon>
        <taxon>Thelephora</taxon>
    </lineage>
</organism>
<gene>
    <name evidence="1" type="ORF">BDM02DRAFT_3270301</name>
</gene>
<name>A0ACB6ZCD7_THEGA</name>
<dbReference type="EMBL" id="MU118035">
    <property type="protein sequence ID" value="KAF9647365.1"/>
    <property type="molecule type" value="Genomic_DNA"/>
</dbReference>
<keyword evidence="2" id="KW-1185">Reference proteome</keyword>
<evidence type="ECO:0000313" key="1">
    <source>
        <dbReference type="EMBL" id="KAF9647365.1"/>
    </source>
</evidence>
<sequence>MTGQDNIPKSASRVSLDHFDPEGVRELSRTLSRHSAQAKLRSVHSDRTLAVDEPFSLEKTLRAALAKQHDSDIKSRELGVYFKNLRVIGVGATASHQATVGSMFNPKVILGECRNVLRQSTRTILHDFNGVVKPGEMLLVLGSPGSGCTTFLKILANQRDTYHDVQGDVHYDSLTPKEIATHYRGDVQYSPEDDVHFPTLTVEETIRFAARTRTPHARADHQTRDEVIEEVTDVLTTVFGLRNVRKTLVGDARIRGISGGEKKRVSISEALACRSLINCWDNSTRGLDSSTALEFVQALRIGTDIARTTTAVTVYQASENVYDLFDKVCVIYEGRMVYYGPISLARQYFIDMGYQPANRQTTPDFLVAVTDPNARVAREGYENRVPRTADEFVEYYRESNIWQINQEDMDAYLKEFVGKPERAVAYRDSARAEHATTSNKKSSYVISIPMQTRAVMVRRLQILKGSAAGQIANIMAFVFQAVVVGTVFLRIKDTTATFFSRGGVLYFAVLFAALSSMAEIPTLYAHRPLILRHQKAAMYHPFIEAAAMTLVDIPITLATLTVYSILLYFVVGLQASAGQFFIFFLLIVITSLVMKAYFRAVAAWFTDPTPAQSAAGVTLLALTLYTGYNIPEPYMIGALRWITYINPLKYAYEAIMTNEFRTLDLKCSNLVPQGPGYENITLDNQVCAVVGAIPGQTTVNGLRYLKLSFNYEWSHMWRNFGISVAFGIAFLAAYLIITEFKSKLAEARSVVTFKRGTTQVQTSAPPADDVENAAVTAANSVSNLRGDGVEAEKALATAEKMTNTFSWEGLNYTVPISGGTERRLLNDVSGYVVPGKLTALMGESGAGKTTLLNVLAERTSVGVVTGDMFVNGQALPKDFQAQTGYCQQMDTHEPTSSVREAILFSATLRQPQDVPLAEKEAYTEKCILMCGLEKYADAIVGTLGVEHRKRLTIAVELAAKPKLLLFLDEPTSGLDSQSAWAIVSFLRTLADNGQAILCTIHQPSAELFQVFDRLLLLRKGGETVYFGDLGHNAMTLLGYFERNGSRTCGPEENPAEFMLDVIGAGATATSTIDWYDVWKKSPEATVATREIQRIHNEGRNRPAVETKLHTEYSTSWIHQTAVVAKRSAAAIWRDPTYVTAKLILNIAAGLFIGFTFWKSPSTMQGVQNKLFSIFVSLILTVPGAQQLQIPFIASRTIYEIRERPSKMYSWSAWVTAQILVELPWNMFGGMLLFFCWYWTVGYPTDRAGYTFLIFTVLTPFYYTTIGQAVSALAPTVEIAALLFTSSFSFVLIFNGVLQPFRQLGWWKWMYYLSPYTYLVEALMGNGLGGQKITCSNVEYATINPPAGMTCSQYMDPYMSHAGGYLTNPDATTACRFCSFRTTDEFLKLSFNIKYANRWRNVGIFIAFIALNITAIYLFTYLFRMKRWDKSRLFNWQRKPTSEPRPTPEPKPKETA</sequence>
<protein>
    <submittedName>
        <fullName evidence="1">Uncharacterized protein</fullName>
    </submittedName>
</protein>
<dbReference type="Proteomes" id="UP000886501">
    <property type="component" value="Unassembled WGS sequence"/>
</dbReference>
<accession>A0ACB6ZCD7</accession>
<proteinExistence type="predicted"/>
<reference evidence="1" key="1">
    <citation type="submission" date="2019-10" db="EMBL/GenBank/DDBJ databases">
        <authorList>
            <consortium name="DOE Joint Genome Institute"/>
            <person name="Kuo A."/>
            <person name="Miyauchi S."/>
            <person name="Kiss E."/>
            <person name="Drula E."/>
            <person name="Kohler A."/>
            <person name="Sanchez-Garcia M."/>
            <person name="Andreopoulos B."/>
            <person name="Barry K.W."/>
            <person name="Bonito G."/>
            <person name="Buee M."/>
            <person name="Carver A."/>
            <person name="Chen C."/>
            <person name="Cichocki N."/>
            <person name="Clum A."/>
            <person name="Culley D."/>
            <person name="Crous P.W."/>
            <person name="Fauchery L."/>
            <person name="Girlanda M."/>
            <person name="Hayes R."/>
            <person name="Keri Z."/>
            <person name="Labutti K."/>
            <person name="Lipzen A."/>
            <person name="Lombard V."/>
            <person name="Magnuson J."/>
            <person name="Maillard F."/>
            <person name="Morin E."/>
            <person name="Murat C."/>
            <person name="Nolan M."/>
            <person name="Ohm R."/>
            <person name="Pangilinan J."/>
            <person name="Pereira M."/>
            <person name="Perotto S."/>
            <person name="Peter M."/>
            <person name="Riley R."/>
            <person name="Sitrit Y."/>
            <person name="Stielow B."/>
            <person name="Szollosi G."/>
            <person name="Zifcakova L."/>
            <person name="Stursova M."/>
            <person name="Spatafora J.W."/>
            <person name="Tedersoo L."/>
            <person name="Vaario L.-M."/>
            <person name="Yamada A."/>
            <person name="Yan M."/>
            <person name="Wang P."/>
            <person name="Xu J."/>
            <person name="Bruns T."/>
            <person name="Baldrian P."/>
            <person name="Vilgalys R."/>
            <person name="Henrissat B."/>
            <person name="Grigoriev I.V."/>
            <person name="Hibbett D."/>
            <person name="Nagy L.G."/>
            <person name="Martin F.M."/>
        </authorList>
    </citation>
    <scope>NUCLEOTIDE SEQUENCE</scope>
    <source>
        <strain evidence="1">P2</strain>
    </source>
</reference>